<dbReference type="GO" id="GO:0071555">
    <property type="term" value="P:cell wall organization"/>
    <property type="evidence" value="ECO:0007669"/>
    <property type="project" value="TreeGrafter"/>
</dbReference>
<accession>A0A0R2UB09</accession>
<evidence type="ECO:0000256" key="5">
    <source>
        <dbReference type="ARBA" id="ARBA00022989"/>
    </source>
</evidence>
<evidence type="ECO:0008006" key="11">
    <source>
        <dbReference type="Google" id="ProtNLM"/>
    </source>
</evidence>
<dbReference type="PANTHER" id="PTHR22926:SF3">
    <property type="entry name" value="UNDECAPRENYL-PHOSPHATE ALPHA-N-ACETYLGLUCOSAMINYL 1-PHOSPHATE TRANSFERASE"/>
    <property type="match status" value="1"/>
</dbReference>
<dbReference type="InterPro" id="IPR000715">
    <property type="entry name" value="Glycosyl_transferase_4"/>
</dbReference>
<evidence type="ECO:0000256" key="7">
    <source>
        <dbReference type="PIRSR" id="PIRSR600715-1"/>
    </source>
</evidence>
<comment type="subcellular location">
    <subcellularLocation>
        <location evidence="1">Cell membrane</location>
        <topology evidence="1">Multi-pass membrane protein</topology>
    </subcellularLocation>
</comment>
<keyword evidence="3" id="KW-0808">Transferase</keyword>
<feature type="transmembrane region" description="Helical" evidence="8">
    <location>
        <begin position="129"/>
        <end position="149"/>
    </location>
</feature>
<evidence type="ECO:0000256" key="2">
    <source>
        <dbReference type="ARBA" id="ARBA00022475"/>
    </source>
</evidence>
<dbReference type="GO" id="GO:0046872">
    <property type="term" value="F:metal ion binding"/>
    <property type="evidence" value="ECO:0007669"/>
    <property type="project" value="UniProtKB-KW"/>
</dbReference>
<dbReference type="PANTHER" id="PTHR22926">
    <property type="entry name" value="PHOSPHO-N-ACETYLMURAMOYL-PENTAPEPTIDE-TRANSFERASE"/>
    <property type="match status" value="1"/>
</dbReference>
<evidence type="ECO:0000256" key="1">
    <source>
        <dbReference type="ARBA" id="ARBA00004651"/>
    </source>
</evidence>
<feature type="transmembrane region" description="Helical" evidence="8">
    <location>
        <begin position="21"/>
        <end position="49"/>
    </location>
</feature>
<keyword evidence="7" id="KW-0460">Magnesium</keyword>
<protein>
    <recommendedName>
        <fullName evidence="11">Glycosyl transferase</fullName>
    </recommendedName>
</protein>
<dbReference type="GO" id="GO:0009103">
    <property type="term" value="P:lipopolysaccharide biosynthetic process"/>
    <property type="evidence" value="ECO:0007669"/>
    <property type="project" value="TreeGrafter"/>
</dbReference>
<feature type="transmembrane region" description="Helical" evidence="8">
    <location>
        <begin position="314"/>
        <end position="336"/>
    </location>
</feature>
<feature type="binding site" evidence="7">
    <location>
        <position position="237"/>
    </location>
    <ligand>
        <name>Mg(2+)</name>
        <dbReference type="ChEBI" id="CHEBI:18420"/>
    </ligand>
</feature>
<comment type="caution">
    <text evidence="9">The sequence shown here is derived from an EMBL/GenBank/DDBJ whole genome shotgun (WGS) entry which is preliminary data.</text>
</comment>
<feature type="transmembrane region" description="Helical" evidence="8">
    <location>
        <begin position="69"/>
        <end position="89"/>
    </location>
</feature>
<evidence type="ECO:0000256" key="6">
    <source>
        <dbReference type="ARBA" id="ARBA00023136"/>
    </source>
</evidence>
<keyword evidence="7" id="KW-0479">Metal-binding</keyword>
<evidence type="ECO:0000313" key="10">
    <source>
        <dbReference type="Proteomes" id="UP000051213"/>
    </source>
</evidence>
<evidence type="ECO:0000256" key="3">
    <source>
        <dbReference type="ARBA" id="ARBA00022679"/>
    </source>
</evidence>
<name>A0A0R2UB09_9GAMM</name>
<feature type="transmembrane region" description="Helical" evidence="8">
    <location>
        <begin position="101"/>
        <end position="117"/>
    </location>
</feature>
<keyword evidence="2" id="KW-1003">Cell membrane</keyword>
<organism evidence="9 10">
    <name type="scientific">SAR92 bacterium BACL26 MAG-121220-bin70</name>
    <dbReference type="NCBI Taxonomy" id="1655626"/>
    <lineage>
        <taxon>Bacteria</taxon>
        <taxon>Pseudomonadati</taxon>
        <taxon>Pseudomonadota</taxon>
        <taxon>Gammaproteobacteria</taxon>
        <taxon>Cellvibrionales</taxon>
        <taxon>Porticoccaceae</taxon>
        <taxon>SAR92 clade</taxon>
    </lineage>
</organism>
<dbReference type="GO" id="GO:0016780">
    <property type="term" value="F:phosphotransferase activity, for other substituted phosphate groups"/>
    <property type="evidence" value="ECO:0007669"/>
    <property type="project" value="InterPro"/>
</dbReference>
<feature type="transmembrane region" description="Helical" evidence="8">
    <location>
        <begin position="189"/>
        <end position="208"/>
    </location>
</feature>
<dbReference type="CDD" id="cd06853">
    <property type="entry name" value="GT_WecA_like"/>
    <property type="match status" value="1"/>
</dbReference>
<feature type="transmembrane region" description="Helical" evidence="8">
    <location>
        <begin position="247"/>
        <end position="274"/>
    </location>
</feature>
<dbReference type="Pfam" id="PF00953">
    <property type="entry name" value="Glycos_transf_4"/>
    <property type="match status" value="1"/>
</dbReference>
<proteinExistence type="predicted"/>
<keyword evidence="6 8" id="KW-0472">Membrane</keyword>
<feature type="binding site" evidence="7">
    <location>
        <position position="184"/>
    </location>
    <ligand>
        <name>Mg(2+)</name>
        <dbReference type="ChEBI" id="CHEBI:18420"/>
    </ligand>
</feature>
<dbReference type="AlphaFoldDB" id="A0A0R2UB09"/>
<dbReference type="GO" id="GO:0044038">
    <property type="term" value="P:cell wall macromolecule biosynthetic process"/>
    <property type="evidence" value="ECO:0007669"/>
    <property type="project" value="TreeGrafter"/>
</dbReference>
<feature type="transmembrane region" description="Helical" evidence="8">
    <location>
        <begin position="215"/>
        <end position="235"/>
    </location>
</feature>
<gene>
    <name evidence="9" type="ORF">ABS24_07750</name>
</gene>
<evidence type="ECO:0000313" key="9">
    <source>
        <dbReference type="EMBL" id="KRO96420.1"/>
    </source>
</evidence>
<reference evidence="9 10" key="1">
    <citation type="submission" date="2015-10" db="EMBL/GenBank/DDBJ databases">
        <title>Metagenome-Assembled Genomes uncover a global brackish microbiome.</title>
        <authorList>
            <person name="Hugerth L.W."/>
            <person name="Larsson J."/>
            <person name="Alneberg J."/>
            <person name="Lindh M.V."/>
            <person name="Legrand C."/>
            <person name="Pinhassi J."/>
            <person name="Andersson A.F."/>
        </authorList>
    </citation>
    <scope>NUCLEOTIDE SEQUENCE [LARGE SCALE GENOMIC DNA]</scope>
    <source>
        <strain evidence="9">BACL26 MAG-121220-bin70</strain>
    </source>
</reference>
<evidence type="ECO:0000256" key="4">
    <source>
        <dbReference type="ARBA" id="ARBA00022692"/>
    </source>
</evidence>
<dbReference type="EMBL" id="LICA01000057">
    <property type="protein sequence ID" value="KRO96420.1"/>
    <property type="molecule type" value="Genomic_DNA"/>
</dbReference>
<feature type="transmembrane region" description="Helical" evidence="8">
    <location>
        <begin position="348"/>
        <end position="367"/>
    </location>
</feature>
<dbReference type="GO" id="GO:0005886">
    <property type="term" value="C:plasma membrane"/>
    <property type="evidence" value="ECO:0007669"/>
    <property type="project" value="UniProtKB-SubCell"/>
</dbReference>
<sequence>MLIKDDYDIFARHLDRNDLKLIIMCSLALMTFGLAGVGTIFLMRLFSYLAAGRDPSSTHGISLIESSRLGGLSIMLIVGFYALGMILLTDYTPGIVRSSQELALWSAIFLCASLGLIEDFKADFLSPLLRLFSKFLVFGLLLGFWPALIPDEVGVTGIDQLLEVPLIAWVSATVFCVGFINAFNMSDGANGLIPGIASAAFAIFFLEYGRPIEGLLFFACSMFLIFNVISGWFFLGDMGSYGLGAAIAVYGLSGVATGHFSASFMAALLAYPCLDFITSIFRRVAAGRSPFTADNDHLHNRLHWQLKKQFRSRVVANSLTALLISGSSAGIVLFAYIFSWRPAFSDDWIFLFALQIVLYATVFRLAARGRPTSQFSEAV</sequence>
<keyword evidence="5 8" id="KW-1133">Transmembrane helix</keyword>
<comment type="cofactor">
    <cofactor evidence="7">
        <name>Mg(2+)</name>
        <dbReference type="ChEBI" id="CHEBI:18420"/>
    </cofactor>
</comment>
<dbReference type="Proteomes" id="UP000051213">
    <property type="component" value="Unassembled WGS sequence"/>
</dbReference>
<evidence type="ECO:0000256" key="8">
    <source>
        <dbReference type="SAM" id="Phobius"/>
    </source>
</evidence>
<keyword evidence="4 8" id="KW-0812">Transmembrane</keyword>
<feature type="transmembrane region" description="Helical" evidence="8">
    <location>
        <begin position="161"/>
        <end position="183"/>
    </location>
</feature>